<dbReference type="EMBL" id="CAJNAU010000217">
    <property type="protein sequence ID" value="CAE6867523.1"/>
    <property type="molecule type" value="Genomic_DNA"/>
</dbReference>
<keyword evidence="1" id="KW-1133">Transmembrane helix</keyword>
<evidence type="ECO:0000256" key="1">
    <source>
        <dbReference type="SAM" id="Phobius"/>
    </source>
</evidence>
<dbReference type="Proteomes" id="UP000674425">
    <property type="component" value="Unassembled WGS sequence"/>
</dbReference>
<evidence type="ECO:0000313" key="3">
    <source>
        <dbReference type="Proteomes" id="UP000674425"/>
    </source>
</evidence>
<keyword evidence="1" id="KW-0472">Membrane</keyword>
<feature type="transmembrane region" description="Helical" evidence="1">
    <location>
        <begin position="46"/>
        <end position="68"/>
    </location>
</feature>
<evidence type="ECO:0008006" key="4">
    <source>
        <dbReference type="Google" id="ProtNLM"/>
    </source>
</evidence>
<keyword evidence="1" id="KW-0812">Transmembrane</keyword>
<keyword evidence="3" id="KW-1185">Reference proteome</keyword>
<protein>
    <recommendedName>
        <fullName evidence="4">Haemolysin XhlA</fullName>
    </recommendedName>
</protein>
<proteinExistence type="predicted"/>
<name>A0ABN7NHQ4_9BURK</name>
<dbReference type="RefSeq" id="WP_200622991.1">
    <property type="nucleotide sequence ID" value="NZ_CAJNAU010000217.1"/>
</dbReference>
<gene>
    <name evidence="2" type="ORF">R69658_07950</name>
</gene>
<evidence type="ECO:0000313" key="2">
    <source>
        <dbReference type="EMBL" id="CAE6867523.1"/>
    </source>
</evidence>
<sequence>MRELFNTETESGKHVTLEIDDDGRLYWNGKLVVTEQRVKLQRWVNAAIIVGAIGALVQGVFAALSFFFK</sequence>
<comment type="caution">
    <text evidence="2">The sequence shown here is derived from an EMBL/GenBank/DDBJ whole genome shotgun (WGS) entry which is preliminary data.</text>
</comment>
<reference evidence="2 3" key="1">
    <citation type="submission" date="2021-02" db="EMBL/GenBank/DDBJ databases">
        <authorList>
            <person name="Vanwijnsberghe S."/>
        </authorList>
    </citation>
    <scope>NUCLEOTIDE SEQUENCE [LARGE SCALE GENOMIC DNA]</scope>
    <source>
        <strain evidence="2 3">R-69658</strain>
    </source>
</reference>
<accession>A0ABN7NHQ4</accession>
<organism evidence="2 3">
    <name type="scientific">Paraburkholderia aspalathi</name>
    <dbReference type="NCBI Taxonomy" id="1324617"/>
    <lineage>
        <taxon>Bacteria</taxon>
        <taxon>Pseudomonadati</taxon>
        <taxon>Pseudomonadota</taxon>
        <taxon>Betaproteobacteria</taxon>
        <taxon>Burkholderiales</taxon>
        <taxon>Burkholderiaceae</taxon>
        <taxon>Paraburkholderia</taxon>
    </lineage>
</organism>